<dbReference type="InterPro" id="IPR041667">
    <property type="entry name" value="Cupin_8"/>
</dbReference>
<evidence type="ECO:0000313" key="18">
    <source>
        <dbReference type="Proteomes" id="UP000094112"/>
    </source>
</evidence>
<dbReference type="Pfam" id="PF00628">
    <property type="entry name" value="PHD"/>
    <property type="match status" value="1"/>
</dbReference>
<feature type="non-terminal residue" evidence="17">
    <location>
        <position position="1"/>
    </location>
</feature>
<evidence type="ECO:0000256" key="14">
    <source>
        <dbReference type="ARBA" id="ARBA00031083"/>
    </source>
</evidence>
<dbReference type="InterPro" id="IPR050690">
    <property type="entry name" value="JHDM1_Histone_Demethylase"/>
</dbReference>
<evidence type="ECO:0000256" key="9">
    <source>
        <dbReference type="ARBA" id="ARBA00023002"/>
    </source>
</evidence>
<evidence type="ECO:0000256" key="11">
    <source>
        <dbReference type="ARBA" id="ARBA00023015"/>
    </source>
</evidence>
<evidence type="ECO:0000256" key="1">
    <source>
        <dbReference type="ARBA" id="ARBA00001954"/>
    </source>
</evidence>
<gene>
    <name evidence="17" type="ORF">WICANDRAFT_18676</name>
</gene>
<evidence type="ECO:0000313" key="17">
    <source>
        <dbReference type="EMBL" id="ODQ61691.1"/>
    </source>
</evidence>
<dbReference type="EC" id="1.14.11.27" evidence="4"/>
<keyword evidence="11" id="KW-0805">Transcription regulation</keyword>
<dbReference type="PANTHER" id="PTHR23123">
    <property type="entry name" value="PHD/F-BOX CONTAINING PROTEIN"/>
    <property type="match status" value="1"/>
</dbReference>
<dbReference type="GO" id="GO:0032968">
    <property type="term" value="P:positive regulation of transcription elongation by RNA polymerase II"/>
    <property type="evidence" value="ECO:0007669"/>
    <property type="project" value="EnsemblFungi"/>
</dbReference>
<evidence type="ECO:0000256" key="12">
    <source>
        <dbReference type="ARBA" id="ARBA00023163"/>
    </source>
</evidence>
<proteinExistence type="inferred from homology"/>
<dbReference type="AlphaFoldDB" id="A0A1E3P8G2"/>
<evidence type="ECO:0000256" key="8">
    <source>
        <dbReference type="ARBA" id="ARBA00022833"/>
    </source>
</evidence>
<dbReference type="PROSITE" id="PS51184">
    <property type="entry name" value="JMJC"/>
    <property type="match status" value="1"/>
</dbReference>
<keyword evidence="10" id="KW-0408">Iron</keyword>
<evidence type="ECO:0000256" key="7">
    <source>
        <dbReference type="ARBA" id="ARBA00022771"/>
    </source>
</evidence>
<name>A0A1E3P8G2_WICAA</name>
<keyword evidence="13" id="KW-0539">Nucleus</keyword>
<comment type="catalytic activity">
    <reaction evidence="15">
        <text>N(6),N(6)-dimethyl-L-lysyl(36)-[histone H3] + 2 2-oxoglutarate + 2 O2 = L-lysyl(36)-[histone H3] + 2 formaldehyde + 2 succinate + 2 CO2</text>
        <dbReference type="Rhea" id="RHEA:42032"/>
        <dbReference type="Rhea" id="RHEA-COMP:9785"/>
        <dbReference type="Rhea" id="RHEA-COMP:9787"/>
        <dbReference type="ChEBI" id="CHEBI:15379"/>
        <dbReference type="ChEBI" id="CHEBI:16526"/>
        <dbReference type="ChEBI" id="CHEBI:16810"/>
        <dbReference type="ChEBI" id="CHEBI:16842"/>
        <dbReference type="ChEBI" id="CHEBI:29969"/>
        <dbReference type="ChEBI" id="CHEBI:30031"/>
        <dbReference type="ChEBI" id="CHEBI:61976"/>
        <dbReference type="EC" id="1.14.11.27"/>
    </reaction>
</comment>
<evidence type="ECO:0000256" key="15">
    <source>
        <dbReference type="ARBA" id="ARBA00047915"/>
    </source>
</evidence>
<dbReference type="Pfam" id="PF13621">
    <property type="entry name" value="Cupin_8"/>
    <property type="match status" value="1"/>
</dbReference>
<evidence type="ECO:0000259" key="16">
    <source>
        <dbReference type="PROSITE" id="PS51184"/>
    </source>
</evidence>
<comment type="cofactor">
    <cofactor evidence="1">
        <name>Fe(2+)</name>
        <dbReference type="ChEBI" id="CHEBI:29033"/>
    </cofactor>
</comment>
<dbReference type="RefSeq" id="XP_019040898.1">
    <property type="nucleotide sequence ID" value="XM_019180801.1"/>
</dbReference>
<keyword evidence="12" id="KW-0804">Transcription</keyword>
<dbReference type="GO" id="GO:0008270">
    <property type="term" value="F:zinc ion binding"/>
    <property type="evidence" value="ECO:0007669"/>
    <property type="project" value="UniProtKB-KW"/>
</dbReference>
<protein>
    <recommendedName>
        <fullName evidence="5">JmjC domain-containing histone demethylation protein 1</fullName>
        <ecNumber evidence="4">1.14.11.27</ecNumber>
    </recommendedName>
    <alternativeName>
        <fullName evidence="14">[Histone-H3]-lysine-36 demethylase 1</fullName>
    </alternativeName>
</protein>
<feature type="domain" description="JmjC" evidence="16">
    <location>
        <begin position="180"/>
        <end position="335"/>
    </location>
</feature>
<dbReference type="GO" id="GO:0140680">
    <property type="term" value="F:histone H3K36me/H3K36me2 demethylase activity"/>
    <property type="evidence" value="ECO:0007669"/>
    <property type="project" value="UniProtKB-EC"/>
</dbReference>
<dbReference type="SUPFAM" id="SSF57903">
    <property type="entry name" value="FYVE/PHD zinc finger"/>
    <property type="match status" value="1"/>
</dbReference>
<evidence type="ECO:0000256" key="10">
    <source>
        <dbReference type="ARBA" id="ARBA00023004"/>
    </source>
</evidence>
<dbReference type="GO" id="GO:0140002">
    <property type="term" value="F:histone H3K4me3 reader activity"/>
    <property type="evidence" value="ECO:0007669"/>
    <property type="project" value="EnsemblFungi"/>
</dbReference>
<dbReference type="InterPro" id="IPR003347">
    <property type="entry name" value="JmjC_dom"/>
</dbReference>
<keyword evidence="7" id="KW-0863">Zinc-finger</keyword>
<keyword evidence="18" id="KW-1185">Reference proteome</keyword>
<dbReference type="EMBL" id="KV454208">
    <property type="protein sequence ID" value="ODQ61691.1"/>
    <property type="molecule type" value="Genomic_DNA"/>
</dbReference>
<dbReference type="GO" id="GO:0005634">
    <property type="term" value="C:nucleus"/>
    <property type="evidence" value="ECO:0007669"/>
    <property type="project" value="UniProtKB-SubCell"/>
</dbReference>
<feature type="non-terminal residue" evidence="17">
    <location>
        <position position="356"/>
    </location>
</feature>
<sequence>NWIQCTICESWFHNSCLQLSLSDSKKISSFHCPNCTKLKGPSILRRVSSRPRHTIDYVALNDGDLESVILDRHPHVADFLQWENPKQEINEIKGVELQGKLTRPTKINSRDTKGLGMVIPDGITVDDVVESLGIDHPIEIMDVLTQNGIKGSWSLGSWRDYFKSNKTERERILNVLSLEISKSELGQSIKRPKYVEDVDLVDKVWPQELGMEKPMVQKYCLMGVEKSFTDFHLDFAGTSVYYTVLSGFKTFIFFPPTELNLKKYKTWIRSQTKQFLGNLGLEHGLKISLTKGDVLIIPSGWIHAVYTPVDTLVIGGNFLTSFNLKEQFKIIDIEIETKVDKKFKFPQFGKLMWFTS</sequence>
<dbReference type="InterPro" id="IPR011011">
    <property type="entry name" value="Znf_FYVE_PHD"/>
</dbReference>
<evidence type="ECO:0000256" key="13">
    <source>
        <dbReference type="ARBA" id="ARBA00023242"/>
    </source>
</evidence>
<evidence type="ECO:0000256" key="5">
    <source>
        <dbReference type="ARBA" id="ARBA00015153"/>
    </source>
</evidence>
<dbReference type="InterPro" id="IPR019787">
    <property type="entry name" value="Znf_PHD-finger"/>
</dbReference>
<keyword evidence="9" id="KW-0560">Oxidoreductase</keyword>
<dbReference type="STRING" id="683960.A0A1E3P8G2"/>
<evidence type="ECO:0000256" key="2">
    <source>
        <dbReference type="ARBA" id="ARBA00004123"/>
    </source>
</evidence>
<dbReference type="Proteomes" id="UP000094112">
    <property type="component" value="Unassembled WGS sequence"/>
</dbReference>
<evidence type="ECO:0000256" key="6">
    <source>
        <dbReference type="ARBA" id="ARBA00022723"/>
    </source>
</evidence>
<evidence type="ECO:0000256" key="3">
    <source>
        <dbReference type="ARBA" id="ARBA00008037"/>
    </source>
</evidence>
<evidence type="ECO:0000256" key="4">
    <source>
        <dbReference type="ARBA" id="ARBA00013246"/>
    </source>
</evidence>
<accession>A0A1E3P8G2</accession>
<organism evidence="17 18">
    <name type="scientific">Wickerhamomyces anomalus (strain ATCC 58044 / CBS 1984 / NCYC 433 / NRRL Y-366-8)</name>
    <name type="common">Yeast</name>
    <name type="synonym">Hansenula anomala</name>
    <dbReference type="NCBI Taxonomy" id="683960"/>
    <lineage>
        <taxon>Eukaryota</taxon>
        <taxon>Fungi</taxon>
        <taxon>Dikarya</taxon>
        <taxon>Ascomycota</taxon>
        <taxon>Saccharomycotina</taxon>
        <taxon>Saccharomycetes</taxon>
        <taxon>Phaffomycetales</taxon>
        <taxon>Wickerhamomycetaceae</taxon>
        <taxon>Wickerhamomyces</taxon>
    </lineage>
</organism>
<dbReference type="SUPFAM" id="SSF51197">
    <property type="entry name" value="Clavaminate synthase-like"/>
    <property type="match status" value="1"/>
</dbReference>
<comment type="similarity">
    <text evidence="3">Belongs to the JHDM1 histone demethylase family.</text>
</comment>
<keyword evidence="6" id="KW-0479">Metal-binding</keyword>
<dbReference type="OrthoDB" id="5876800at2759"/>
<dbReference type="SMART" id="SM00558">
    <property type="entry name" value="JmjC"/>
    <property type="match status" value="1"/>
</dbReference>
<dbReference type="GeneID" id="30198047"/>
<dbReference type="Gene3D" id="2.60.120.650">
    <property type="entry name" value="Cupin"/>
    <property type="match status" value="1"/>
</dbReference>
<comment type="subcellular location">
    <subcellularLocation>
        <location evidence="2">Nucleus</location>
    </subcellularLocation>
</comment>
<reference evidence="17 18" key="1">
    <citation type="journal article" date="2016" name="Proc. Natl. Acad. Sci. U.S.A.">
        <title>Comparative genomics of biotechnologically important yeasts.</title>
        <authorList>
            <person name="Riley R."/>
            <person name="Haridas S."/>
            <person name="Wolfe K.H."/>
            <person name="Lopes M.R."/>
            <person name="Hittinger C.T."/>
            <person name="Goeker M."/>
            <person name="Salamov A.A."/>
            <person name="Wisecaver J.H."/>
            <person name="Long T.M."/>
            <person name="Calvey C.H."/>
            <person name="Aerts A.L."/>
            <person name="Barry K.W."/>
            <person name="Choi C."/>
            <person name="Clum A."/>
            <person name="Coughlan A.Y."/>
            <person name="Deshpande S."/>
            <person name="Douglass A.P."/>
            <person name="Hanson S.J."/>
            <person name="Klenk H.-P."/>
            <person name="LaButti K.M."/>
            <person name="Lapidus A."/>
            <person name="Lindquist E.A."/>
            <person name="Lipzen A.M."/>
            <person name="Meier-Kolthoff J.P."/>
            <person name="Ohm R.A."/>
            <person name="Otillar R.P."/>
            <person name="Pangilinan J.L."/>
            <person name="Peng Y."/>
            <person name="Rokas A."/>
            <person name="Rosa C.A."/>
            <person name="Scheuner C."/>
            <person name="Sibirny A.A."/>
            <person name="Slot J.C."/>
            <person name="Stielow J.B."/>
            <person name="Sun H."/>
            <person name="Kurtzman C.P."/>
            <person name="Blackwell M."/>
            <person name="Grigoriev I.V."/>
            <person name="Jeffries T.W."/>
        </authorList>
    </citation>
    <scope>NUCLEOTIDE SEQUENCE [LARGE SCALE GENOMIC DNA]</scope>
    <source>
        <strain evidence="18">ATCC 58044 / CBS 1984 / NCYC 433 / NRRL Y-366-8</strain>
    </source>
</reference>
<keyword evidence="8" id="KW-0862">Zinc</keyword>